<sequence length="118" mass="13339">MESLGKEFDLDGSQVNQGLTVYGNKGSTDQHACIQQLRKDVHSFFVMFIEVLCDRPPGHDWELEPGVTCSDYLFDLIVESMTAALKRSRTTCFAGSCRSIYMLDVWFGFIEINANLEC</sequence>
<proteinExistence type="predicted"/>
<evidence type="ECO:0000313" key="1">
    <source>
        <dbReference type="EMBL" id="KAI8002267.1"/>
    </source>
</evidence>
<protein>
    <submittedName>
        <fullName evidence="1">Uncharacterized protein</fullName>
    </submittedName>
</protein>
<dbReference type="Proteomes" id="UP001060215">
    <property type="component" value="Chromosome 9"/>
</dbReference>
<dbReference type="EMBL" id="CM045766">
    <property type="protein sequence ID" value="KAI8002267.1"/>
    <property type="molecule type" value="Genomic_DNA"/>
</dbReference>
<evidence type="ECO:0000313" key="2">
    <source>
        <dbReference type="Proteomes" id="UP001060215"/>
    </source>
</evidence>
<gene>
    <name evidence="1" type="ORF">LOK49_LG08G00279</name>
</gene>
<accession>A0ACC0GM74</accession>
<comment type="caution">
    <text evidence="1">The sequence shown here is derived from an EMBL/GenBank/DDBJ whole genome shotgun (WGS) entry which is preliminary data.</text>
</comment>
<organism evidence="1 2">
    <name type="scientific">Camellia lanceoleosa</name>
    <dbReference type="NCBI Taxonomy" id="1840588"/>
    <lineage>
        <taxon>Eukaryota</taxon>
        <taxon>Viridiplantae</taxon>
        <taxon>Streptophyta</taxon>
        <taxon>Embryophyta</taxon>
        <taxon>Tracheophyta</taxon>
        <taxon>Spermatophyta</taxon>
        <taxon>Magnoliopsida</taxon>
        <taxon>eudicotyledons</taxon>
        <taxon>Gunneridae</taxon>
        <taxon>Pentapetalae</taxon>
        <taxon>asterids</taxon>
        <taxon>Ericales</taxon>
        <taxon>Theaceae</taxon>
        <taxon>Camellia</taxon>
    </lineage>
</organism>
<reference evidence="1 2" key="1">
    <citation type="journal article" date="2022" name="Plant J.">
        <title>Chromosome-level genome of Camellia lanceoleosa provides a valuable resource for understanding genome evolution and self-incompatibility.</title>
        <authorList>
            <person name="Gong W."/>
            <person name="Xiao S."/>
            <person name="Wang L."/>
            <person name="Liao Z."/>
            <person name="Chang Y."/>
            <person name="Mo W."/>
            <person name="Hu G."/>
            <person name="Li W."/>
            <person name="Zhao G."/>
            <person name="Zhu H."/>
            <person name="Hu X."/>
            <person name="Ji K."/>
            <person name="Xiang X."/>
            <person name="Song Q."/>
            <person name="Yuan D."/>
            <person name="Jin S."/>
            <person name="Zhang L."/>
        </authorList>
    </citation>
    <scope>NUCLEOTIDE SEQUENCE [LARGE SCALE GENOMIC DNA]</scope>
    <source>
        <strain evidence="1">SQ_2022a</strain>
    </source>
</reference>
<keyword evidence="2" id="KW-1185">Reference proteome</keyword>
<name>A0ACC0GM74_9ERIC</name>